<dbReference type="FunFam" id="2.30.30.60:FF:000003">
    <property type="entry name" value="Predicted mechanosensitive ion channel"/>
    <property type="match status" value="1"/>
</dbReference>
<evidence type="ECO:0000256" key="3">
    <source>
        <dbReference type="ARBA" id="ARBA00022448"/>
    </source>
</evidence>
<feature type="compositionally biased region" description="Acidic residues" evidence="8">
    <location>
        <begin position="244"/>
        <end position="255"/>
    </location>
</feature>
<feature type="transmembrane region" description="Helical" evidence="9">
    <location>
        <begin position="660"/>
        <end position="679"/>
    </location>
</feature>
<dbReference type="GO" id="GO:0006820">
    <property type="term" value="P:monoatomic anion transport"/>
    <property type="evidence" value="ECO:0007669"/>
    <property type="project" value="TreeGrafter"/>
</dbReference>
<sequence>MESTENLDEKKDALNKNSEEATLQKGENGSDRFKGFETWFEESNAPLASYKADSSEIDSGTNPAHSFQPCSTGSESSAKEYVPAMAIPPSISTNITQGATSKKTPGLPDLVLPATPNLRSPRNEGDLVANSPKSTSSSDSEVDEEVSPAMRPLLRRMSIPAYARLKTRLQDPRPVTSAVKNQLTDCSPSLLQRRASAIAAIEEEDARIGDLPSNSTTTEGNETLPPDQVASRRDSLKNVPSLPPEEEPDPLDDDIVPASKKRKTQDSKWIIFVQWIALVLLVTLLICTVEIRALHKEFLGLDVWRWLALAVVIMCGHLISGFFMKLLEMLIEKHYVLKKRVLYFVYGLRRAVKNCLWLALVIAVWESIFGGLEHTTSVKILTKTLWCLFTAAVSWMVKVLAVKVAANSFHRKAYFDRIQECVFNQYLLEVLSAPPSMAGITDAGSRQDDFSKLSKSQAQEQNAQKFTTLTQRTRRVSKQVSIDAPAYTTVEVEDYPASPLSAPDTPGRQKKTQVPLIARSPIPIGQEKLQELTSDTVSVWTLRRLMKLIRKTNIATYSSIISAEKDEGEISSEAQAKAAAKKIFYNMTRPGQKTLKMKDFLYFLHEEQALRAFSLFEVTESGEITKKSLTKWVVGAYKERRALALTLNDNKTVVAKLHKVLDTVLMLTLLIVFFLIFGVETSKLLVFFSSVFIPSVFVFGNSARTTFESLIFLFVTHPFDVGDRVVVEGQTMLVEEMNVLNTVFLGPTNEKIYFPNSLLSLKVISNYYRSPDQGDAVDFQVSMSTPLEKLGLLKERMQHYFDSLPQFYYPEFRIICDKIHDSNKMNLNIWLRHRLNYQDLGERFQRRSNLLMYLKEQLEDLEVGYHLPGQTITVTGFPFHAPSSKQ</sequence>
<comment type="caution">
    <text evidence="11">The sequence shown here is derived from an EMBL/GenBank/DDBJ whole genome shotgun (WGS) entry which is preliminary data.</text>
</comment>
<feature type="transmembrane region" description="Helical" evidence="9">
    <location>
        <begin position="685"/>
        <end position="703"/>
    </location>
</feature>
<accession>A0A8T2SRT8</accession>
<evidence type="ECO:0000256" key="9">
    <source>
        <dbReference type="SAM" id="Phobius"/>
    </source>
</evidence>
<evidence type="ECO:0000256" key="6">
    <source>
        <dbReference type="ARBA" id="ARBA00023136"/>
    </source>
</evidence>
<feature type="region of interest" description="Disordered" evidence="8">
    <location>
        <begin position="203"/>
        <end position="258"/>
    </location>
</feature>
<dbReference type="PANTHER" id="PTHR31618">
    <property type="entry name" value="MECHANOSENSITIVE ION CHANNEL PROTEIN 5"/>
    <property type="match status" value="1"/>
</dbReference>
<feature type="region of interest" description="Disordered" evidence="8">
    <location>
        <begin position="1"/>
        <end position="78"/>
    </location>
</feature>
<dbReference type="GO" id="GO:0050982">
    <property type="term" value="P:detection of mechanical stimulus"/>
    <property type="evidence" value="ECO:0007669"/>
    <property type="project" value="UniProtKB-ARBA"/>
</dbReference>
<feature type="transmembrane region" description="Helical" evidence="9">
    <location>
        <begin position="269"/>
        <end position="291"/>
    </location>
</feature>
<dbReference type="AlphaFoldDB" id="A0A8T2SRT8"/>
<evidence type="ECO:0000256" key="5">
    <source>
        <dbReference type="ARBA" id="ARBA00022989"/>
    </source>
</evidence>
<evidence type="ECO:0000256" key="1">
    <source>
        <dbReference type="ARBA" id="ARBA00004141"/>
    </source>
</evidence>
<name>A0A8T2SRT8_CERRI</name>
<dbReference type="InterPro" id="IPR010920">
    <property type="entry name" value="LSM_dom_sf"/>
</dbReference>
<feature type="compositionally biased region" description="Basic and acidic residues" evidence="8">
    <location>
        <begin position="7"/>
        <end position="19"/>
    </location>
</feature>
<comment type="similarity">
    <text evidence="2 7">Belongs to the MscS (TC 1.A.23) family.</text>
</comment>
<dbReference type="InterPro" id="IPR023408">
    <property type="entry name" value="MscS_beta-dom_sf"/>
</dbReference>
<evidence type="ECO:0000256" key="2">
    <source>
        <dbReference type="ARBA" id="ARBA00008017"/>
    </source>
</evidence>
<dbReference type="GO" id="GO:0008381">
    <property type="term" value="F:mechanosensitive monoatomic ion channel activity"/>
    <property type="evidence" value="ECO:0007669"/>
    <property type="project" value="TreeGrafter"/>
</dbReference>
<comment type="subcellular location">
    <subcellularLocation>
        <location evidence="1">Membrane</location>
        <topology evidence="1">Multi-pass membrane protein</topology>
    </subcellularLocation>
</comment>
<feature type="region of interest" description="Disordered" evidence="8">
    <location>
        <begin position="92"/>
        <end position="151"/>
    </location>
</feature>
<evidence type="ECO:0000313" key="12">
    <source>
        <dbReference type="Proteomes" id="UP000825935"/>
    </source>
</evidence>
<dbReference type="Proteomes" id="UP000825935">
    <property type="component" value="Chromosome 18"/>
</dbReference>
<feature type="compositionally biased region" description="Polar residues" evidence="8">
    <location>
        <begin position="92"/>
        <end position="103"/>
    </location>
</feature>
<feature type="transmembrane region" description="Helical" evidence="9">
    <location>
        <begin position="303"/>
        <end position="327"/>
    </location>
</feature>
<dbReference type="PIRSF" id="PIRSF017209">
    <property type="entry name" value="Memb_At2g17000_prd"/>
    <property type="match status" value="1"/>
</dbReference>
<reference evidence="11" key="1">
    <citation type="submission" date="2021-08" db="EMBL/GenBank/DDBJ databases">
        <title>WGS assembly of Ceratopteris richardii.</title>
        <authorList>
            <person name="Marchant D.B."/>
            <person name="Chen G."/>
            <person name="Jenkins J."/>
            <person name="Shu S."/>
            <person name="Leebens-Mack J."/>
            <person name="Grimwood J."/>
            <person name="Schmutz J."/>
            <person name="Soltis P."/>
            <person name="Soltis D."/>
            <person name="Chen Z.-H."/>
        </authorList>
    </citation>
    <scope>NUCLEOTIDE SEQUENCE</scope>
    <source>
        <strain evidence="11">Whitten #5841</strain>
        <tissue evidence="11">Leaf</tissue>
    </source>
</reference>
<feature type="transmembrane region" description="Helical" evidence="9">
    <location>
        <begin position="380"/>
        <end position="402"/>
    </location>
</feature>
<dbReference type="OMA" id="KKIFYNM"/>
<dbReference type="InterPro" id="IPR016688">
    <property type="entry name" value="MscS-like_plants/fungi"/>
</dbReference>
<evidence type="ECO:0000256" key="7">
    <source>
        <dbReference type="PIRNR" id="PIRNR017209"/>
    </source>
</evidence>
<dbReference type="SUPFAM" id="SSF50182">
    <property type="entry name" value="Sm-like ribonucleoproteins"/>
    <property type="match status" value="1"/>
</dbReference>
<evidence type="ECO:0000256" key="8">
    <source>
        <dbReference type="SAM" id="MobiDB-lite"/>
    </source>
</evidence>
<keyword evidence="12" id="KW-1185">Reference proteome</keyword>
<gene>
    <name evidence="11" type="ORF">KP509_18G009100</name>
</gene>
<proteinExistence type="inferred from homology"/>
<feature type="compositionally biased region" description="Polar residues" evidence="8">
    <location>
        <begin position="57"/>
        <end position="76"/>
    </location>
</feature>
<protein>
    <recommendedName>
        <fullName evidence="7">Mechanosensitive ion channel protein</fullName>
    </recommendedName>
</protein>
<evidence type="ECO:0000256" key="4">
    <source>
        <dbReference type="ARBA" id="ARBA00022692"/>
    </source>
</evidence>
<evidence type="ECO:0000313" key="11">
    <source>
        <dbReference type="EMBL" id="KAH7365103.1"/>
    </source>
</evidence>
<dbReference type="Gene3D" id="2.30.30.60">
    <property type="match status" value="1"/>
</dbReference>
<dbReference type="GO" id="GO:0005886">
    <property type="term" value="C:plasma membrane"/>
    <property type="evidence" value="ECO:0007669"/>
    <property type="project" value="UniProtKB-UniRule"/>
</dbReference>
<feature type="compositionally biased region" description="Polar residues" evidence="8">
    <location>
        <begin position="212"/>
        <end position="221"/>
    </location>
</feature>
<keyword evidence="5 9" id="KW-1133">Transmembrane helix</keyword>
<dbReference type="PANTHER" id="PTHR31618:SF23">
    <property type="entry name" value="MECHANOSENSITIVE ION CHANNEL PROTEIN"/>
    <property type="match status" value="1"/>
</dbReference>
<dbReference type="Pfam" id="PF00924">
    <property type="entry name" value="MS_channel_2nd"/>
    <property type="match status" value="1"/>
</dbReference>
<organism evidence="11 12">
    <name type="scientific">Ceratopteris richardii</name>
    <name type="common">Triangle waterfern</name>
    <dbReference type="NCBI Taxonomy" id="49495"/>
    <lineage>
        <taxon>Eukaryota</taxon>
        <taxon>Viridiplantae</taxon>
        <taxon>Streptophyta</taxon>
        <taxon>Embryophyta</taxon>
        <taxon>Tracheophyta</taxon>
        <taxon>Polypodiopsida</taxon>
        <taxon>Polypodiidae</taxon>
        <taxon>Polypodiales</taxon>
        <taxon>Pteridineae</taxon>
        <taxon>Pteridaceae</taxon>
        <taxon>Parkerioideae</taxon>
        <taxon>Ceratopteris</taxon>
    </lineage>
</organism>
<feature type="transmembrane region" description="Helical" evidence="9">
    <location>
        <begin position="348"/>
        <end position="368"/>
    </location>
</feature>
<feature type="domain" description="Mechanosensitive ion channel MscS" evidence="10">
    <location>
        <begin position="711"/>
        <end position="768"/>
    </location>
</feature>
<keyword evidence="6 7" id="KW-0472">Membrane</keyword>
<dbReference type="OrthoDB" id="544685at2759"/>
<keyword evidence="3" id="KW-0813">Transport</keyword>
<dbReference type="InterPro" id="IPR006685">
    <property type="entry name" value="MscS_channel_2nd"/>
</dbReference>
<dbReference type="EMBL" id="CM035423">
    <property type="protein sequence ID" value="KAH7365103.1"/>
    <property type="molecule type" value="Genomic_DNA"/>
</dbReference>
<keyword evidence="4 9" id="KW-0812">Transmembrane</keyword>
<evidence type="ECO:0000259" key="10">
    <source>
        <dbReference type="Pfam" id="PF00924"/>
    </source>
</evidence>